<protein>
    <submittedName>
        <fullName evidence="2">DNA-binding protein</fullName>
    </submittedName>
</protein>
<comment type="caution">
    <text evidence="2">The sequence shown here is derived from an EMBL/GenBank/DDBJ whole genome shotgun (WGS) entry which is preliminary data.</text>
</comment>
<name>A0A3M7TW26_9BACI</name>
<dbReference type="AlphaFoldDB" id="A0A3M7TW26"/>
<dbReference type="EMBL" id="RHIB01000001">
    <property type="protein sequence ID" value="RNA68605.1"/>
    <property type="molecule type" value="Genomic_DNA"/>
</dbReference>
<feature type="transmembrane region" description="Helical" evidence="1">
    <location>
        <begin position="7"/>
        <end position="29"/>
    </location>
</feature>
<dbReference type="Proteomes" id="UP000278746">
    <property type="component" value="Unassembled WGS sequence"/>
</dbReference>
<feature type="transmembrane region" description="Helical" evidence="1">
    <location>
        <begin position="123"/>
        <end position="149"/>
    </location>
</feature>
<keyword evidence="2" id="KW-0238">DNA-binding</keyword>
<keyword evidence="1" id="KW-1133">Transmembrane helix</keyword>
<feature type="transmembrane region" description="Helical" evidence="1">
    <location>
        <begin position="35"/>
        <end position="58"/>
    </location>
</feature>
<dbReference type="OrthoDB" id="6400183at2"/>
<evidence type="ECO:0000313" key="3">
    <source>
        <dbReference type="Proteomes" id="UP000278746"/>
    </source>
</evidence>
<keyword evidence="3" id="KW-1185">Reference proteome</keyword>
<sequence>MTTFIAYVVVFLLAATPFFEMIAVIPLGVAAGLHVVPVTILAFAGNVVTVLLVILLINQIQAWLKRRREAKGKDGDSKREGRAKKVWKRFGLPGLAIAGPFFIGSHLAALMGMSFGGTKKRMAVWMVGSLTIWCLVTAVASHIGIDLLFNHTDREGFLVDYLER</sequence>
<evidence type="ECO:0000313" key="2">
    <source>
        <dbReference type="EMBL" id="RNA68605.1"/>
    </source>
</evidence>
<proteinExistence type="predicted"/>
<dbReference type="InterPro" id="IPR009577">
    <property type="entry name" value="Sm_multidrug_ex"/>
</dbReference>
<gene>
    <name evidence="2" type="ORF">EBO34_01140</name>
</gene>
<dbReference type="RefSeq" id="WP_122896131.1">
    <property type="nucleotide sequence ID" value="NZ_RHIB01000001.1"/>
</dbReference>
<evidence type="ECO:0000256" key="1">
    <source>
        <dbReference type="SAM" id="Phobius"/>
    </source>
</evidence>
<keyword evidence="1" id="KW-0812">Transmembrane</keyword>
<accession>A0A3M7TW26</accession>
<dbReference type="GO" id="GO:0003677">
    <property type="term" value="F:DNA binding"/>
    <property type="evidence" value="ECO:0007669"/>
    <property type="project" value="UniProtKB-KW"/>
</dbReference>
<keyword evidence="1" id="KW-0472">Membrane</keyword>
<organism evidence="2 3">
    <name type="scientific">Alteribacter keqinensis</name>
    <dbReference type="NCBI Taxonomy" id="2483800"/>
    <lineage>
        <taxon>Bacteria</taxon>
        <taxon>Bacillati</taxon>
        <taxon>Bacillota</taxon>
        <taxon>Bacilli</taxon>
        <taxon>Bacillales</taxon>
        <taxon>Bacillaceae</taxon>
        <taxon>Alteribacter</taxon>
    </lineage>
</organism>
<reference evidence="2 3" key="1">
    <citation type="submission" date="2018-10" db="EMBL/GenBank/DDBJ databases">
        <title>Bacillus Keqinensis sp. nov., a moderately halophilic bacterium isolated from a saline-alkaline lake.</title>
        <authorList>
            <person name="Wang H."/>
        </authorList>
    </citation>
    <scope>NUCLEOTIDE SEQUENCE [LARGE SCALE GENOMIC DNA]</scope>
    <source>
        <strain evidence="2 3">KQ-3</strain>
    </source>
</reference>
<dbReference type="Pfam" id="PF06695">
    <property type="entry name" value="Sm_multidrug_ex"/>
    <property type="match status" value="1"/>
</dbReference>
<feature type="transmembrane region" description="Helical" evidence="1">
    <location>
        <begin position="90"/>
        <end position="111"/>
    </location>
</feature>